<organism evidence="3 4">
    <name type="scientific">Rubroshorea leprosula</name>
    <dbReference type="NCBI Taxonomy" id="152421"/>
    <lineage>
        <taxon>Eukaryota</taxon>
        <taxon>Viridiplantae</taxon>
        <taxon>Streptophyta</taxon>
        <taxon>Embryophyta</taxon>
        <taxon>Tracheophyta</taxon>
        <taxon>Spermatophyta</taxon>
        <taxon>Magnoliopsida</taxon>
        <taxon>eudicotyledons</taxon>
        <taxon>Gunneridae</taxon>
        <taxon>Pentapetalae</taxon>
        <taxon>rosids</taxon>
        <taxon>malvids</taxon>
        <taxon>Malvales</taxon>
        <taxon>Dipterocarpaceae</taxon>
        <taxon>Rubroshorea</taxon>
    </lineage>
</organism>
<protein>
    <recommendedName>
        <fullName evidence="2">Endonuclease/exonuclease/phosphatase domain-containing protein</fullName>
    </recommendedName>
</protein>
<evidence type="ECO:0000313" key="4">
    <source>
        <dbReference type="Proteomes" id="UP001054252"/>
    </source>
</evidence>
<dbReference type="AlphaFoldDB" id="A0AAV5MQY6"/>
<feature type="domain" description="Endonuclease/exonuclease/phosphatase" evidence="2">
    <location>
        <begin position="457"/>
        <end position="601"/>
    </location>
</feature>
<feature type="compositionally biased region" description="Basic and acidic residues" evidence="1">
    <location>
        <begin position="1"/>
        <end position="12"/>
    </location>
</feature>
<dbReference type="InterPro" id="IPR036691">
    <property type="entry name" value="Endo/exonu/phosph_ase_sf"/>
</dbReference>
<dbReference type="GO" id="GO:0003824">
    <property type="term" value="F:catalytic activity"/>
    <property type="evidence" value="ECO:0007669"/>
    <property type="project" value="InterPro"/>
</dbReference>
<gene>
    <name evidence="3" type="ORF">SLEP1_g58974</name>
</gene>
<dbReference type="Proteomes" id="UP001054252">
    <property type="component" value="Unassembled WGS sequence"/>
</dbReference>
<dbReference type="PANTHER" id="PTHR33116:SF78">
    <property type="entry name" value="OS12G0587133 PROTEIN"/>
    <property type="match status" value="1"/>
</dbReference>
<accession>A0AAV5MQY6</accession>
<feature type="compositionally biased region" description="Basic and acidic residues" evidence="1">
    <location>
        <begin position="342"/>
        <end position="364"/>
    </location>
</feature>
<reference evidence="3 4" key="1">
    <citation type="journal article" date="2021" name="Commun. Biol.">
        <title>The genome of Shorea leprosula (Dipterocarpaceae) highlights the ecological relevance of drought in aseasonal tropical rainforests.</title>
        <authorList>
            <person name="Ng K.K.S."/>
            <person name="Kobayashi M.J."/>
            <person name="Fawcett J.A."/>
            <person name="Hatakeyama M."/>
            <person name="Paape T."/>
            <person name="Ng C.H."/>
            <person name="Ang C.C."/>
            <person name="Tnah L.H."/>
            <person name="Lee C.T."/>
            <person name="Nishiyama T."/>
            <person name="Sese J."/>
            <person name="O'Brien M.J."/>
            <person name="Copetti D."/>
            <person name="Mohd Noor M.I."/>
            <person name="Ong R.C."/>
            <person name="Putra M."/>
            <person name="Sireger I.Z."/>
            <person name="Indrioko S."/>
            <person name="Kosugi Y."/>
            <person name="Izuno A."/>
            <person name="Isagi Y."/>
            <person name="Lee S.L."/>
            <person name="Shimizu K.K."/>
        </authorList>
    </citation>
    <scope>NUCLEOTIDE SEQUENCE [LARGE SCALE GENOMIC DNA]</scope>
    <source>
        <strain evidence="3">214</strain>
    </source>
</reference>
<feature type="region of interest" description="Disordered" evidence="1">
    <location>
        <begin position="324"/>
        <end position="364"/>
    </location>
</feature>
<feature type="region of interest" description="Disordered" evidence="1">
    <location>
        <begin position="1"/>
        <end position="31"/>
    </location>
</feature>
<evidence type="ECO:0000256" key="1">
    <source>
        <dbReference type="SAM" id="MobiDB-lite"/>
    </source>
</evidence>
<dbReference type="Pfam" id="PF03372">
    <property type="entry name" value="Exo_endo_phos"/>
    <property type="match status" value="1"/>
</dbReference>
<proteinExistence type="predicted"/>
<dbReference type="EMBL" id="BPVZ01000691">
    <property type="protein sequence ID" value="GKV52388.1"/>
    <property type="molecule type" value="Genomic_DNA"/>
</dbReference>
<evidence type="ECO:0000313" key="3">
    <source>
        <dbReference type="EMBL" id="GKV52388.1"/>
    </source>
</evidence>
<evidence type="ECO:0000259" key="2">
    <source>
        <dbReference type="Pfam" id="PF03372"/>
    </source>
</evidence>
<sequence length="1115" mass="126062">METTRVREREMQRPGQTAASNGGKAPGGGFQAVVGKNKWVEKQQPQGMIATGKVSVKRHEDRGIEQRVLGAENEGEGLGAKEKVQEKRMGADRECIIAFEPTKEETQWLEGGMVAVLNSLMSVTGIQERMDVDGGLLALFPLGGSSVLILEKVKGYLGRTFGEVVRVYEDTKSKAILCEGRVLVLCSATHSISNVLKLKLAGQLHEIQVMKEGWRSDPDWWLSEGDRRSTTGTPSEYSSTHIDSEDQRFIDDEILSEDEDNVELELLQENGILNSKSKQIDGESLTVGDGGYDGCNENGLRSANGLLEDYKGLKDNGLVDVNGLEEVNGSGEDDVESSFSKMSKDSKQTGASRDKERKASDLAGKRHRKVAECYPEEIAEIWNEKVEWVMRRTKQQRLRREKAKPINMQEVKKMMCTGRRLGMQFEGTEEEVESRLLELEEIDESRRQRGGLGNIVKRRELGRLVRVEKPNLLFLQETKLEGVEEGDGYVGIKGQWGVKKEVCFFVNIYAPNERKKKVALWDELRQRIVEEGGRWMLAGDFNAVRSMDERRGKTGESADMKDFDLFIETVGLVDSKLINRKFTWYRLDGTAMRRLDRILMTVEMSSMGGEWVQQGLKRNILDHCAIVLKTRTADWGPKSFRVLDAWQHHLEFRKVVEDKWNELAVDGFAETQFQHAASTVANLDMKNEEGCMKEDFVRFFEEFHQNGRLRVVMSEIISDSQSAFLGGRQLVDSVLVLNEVVEEVKQLKKAEEEGLIQGIMVGNNGLAISLLQFADDIVILGKANSESSFTVKTILRWFELMSGLRINFGKSNVFGFNVAPRWIKGAASALHCGVGETPFMYLGMPVGGKSGSKKMWDPVLHKFQAKLAVWKSAVLSAGGRLTLLNSVVWERYYGGREEVDITTVDTVRVSRLWREVLSIRLRSDGLKNMLVKGFRWGVGDGSRVDFWKAVWVGEKTLRDLCPRLFQLAIHKDGLVSEMGVWEEGSWRWRIDWRRGRRGREKDEEVLLWEILGKVQLKEGVKDCWQWVRVPDGKFMVRHAYEFLESTDYILNEQLLSNRVGGLMELFAYGLGRVIGKELGACIFLVTAWEGYNGAAGWVIVQHKYEAMVPDAGLVL</sequence>
<comment type="caution">
    <text evidence="3">The sequence shown here is derived from an EMBL/GenBank/DDBJ whole genome shotgun (WGS) entry which is preliminary data.</text>
</comment>
<dbReference type="InterPro" id="IPR005135">
    <property type="entry name" value="Endo/exonuclease/phosphatase"/>
</dbReference>
<dbReference type="PANTHER" id="PTHR33116">
    <property type="entry name" value="REVERSE TRANSCRIPTASE ZINC-BINDING DOMAIN-CONTAINING PROTEIN-RELATED-RELATED"/>
    <property type="match status" value="1"/>
</dbReference>
<dbReference type="Gene3D" id="3.60.10.10">
    <property type="entry name" value="Endonuclease/exonuclease/phosphatase"/>
    <property type="match status" value="1"/>
</dbReference>
<keyword evidence="4" id="KW-1185">Reference proteome</keyword>
<dbReference type="SUPFAM" id="SSF56219">
    <property type="entry name" value="DNase I-like"/>
    <property type="match status" value="1"/>
</dbReference>
<name>A0AAV5MQY6_9ROSI</name>